<reference evidence="1 2" key="1">
    <citation type="submission" date="2024-01" db="EMBL/GenBank/DDBJ databases">
        <title>Genome assemblies of Stephania.</title>
        <authorList>
            <person name="Yang L."/>
        </authorList>
    </citation>
    <scope>NUCLEOTIDE SEQUENCE [LARGE SCALE GENOMIC DNA]</scope>
    <source>
        <strain evidence="1">YNDBR</strain>
        <tissue evidence="1">Leaf</tissue>
    </source>
</reference>
<evidence type="ECO:0000313" key="2">
    <source>
        <dbReference type="Proteomes" id="UP001420932"/>
    </source>
</evidence>
<organism evidence="1 2">
    <name type="scientific">Stephania yunnanensis</name>
    <dbReference type="NCBI Taxonomy" id="152371"/>
    <lineage>
        <taxon>Eukaryota</taxon>
        <taxon>Viridiplantae</taxon>
        <taxon>Streptophyta</taxon>
        <taxon>Embryophyta</taxon>
        <taxon>Tracheophyta</taxon>
        <taxon>Spermatophyta</taxon>
        <taxon>Magnoliopsida</taxon>
        <taxon>Ranunculales</taxon>
        <taxon>Menispermaceae</taxon>
        <taxon>Menispermoideae</taxon>
        <taxon>Cissampelideae</taxon>
        <taxon>Stephania</taxon>
    </lineage>
</organism>
<comment type="caution">
    <text evidence="1">The sequence shown here is derived from an EMBL/GenBank/DDBJ whole genome shotgun (WGS) entry which is preliminary data.</text>
</comment>
<protein>
    <submittedName>
        <fullName evidence="1">Uncharacterized protein</fullName>
    </submittedName>
</protein>
<dbReference type="EMBL" id="JBBNAF010000006">
    <property type="protein sequence ID" value="KAK9135454.1"/>
    <property type="molecule type" value="Genomic_DNA"/>
</dbReference>
<dbReference type="AlphaFoldDB" id="A0AAP0JKG4"/>
<proteinExistence type="predicted"/>
<keyword evidence="2" id="KW-1185">Reference proteome</keyword>
<dbReference type="Proteomes" id="UP001420932">
    <property type="component" value="Unassembled WGS sequence"/>
</dbReference>
<sequence>MLPWLMNPYFYALCENNPLAFVVYDRVAIIHILQHRVLARQSCNGRGFSFYRV</sequence>
<name>A0AAP0JKG4_9MAGN</name>
<gene>
    <name evidence="1" type="ORF">Syun_014784</name>
</gene>
<accession>A0AAP0JKG4</accession>
<evidence type="ECO:0000313" key="1">
    <source>
        <dbReference type="EMBL" id="KAK9135454.1"/>
    </source>
</evidence>